<dbReference type="AlphaFoldDB" id="A0A2K8MNB8"/>
<keyword evidence="2" id="KW-1185">Reference proteome</keyword>
<organism evidence="1 2">
    <name type="scientific">Sphingomonas psychrotolerans</name>
    <dbReference type="NCBI Taxonomy" id="1327635"/>
    <lineage>
        <taxon>Bacteria</taxon>
        <taxon>Pseudomonadati</taxon>
        <taxon>Pseudomonadota</taxon>
        <taxon>Alphaproteobacteria</taxon>
        <taxon>Sphingomonadales</taxon>
        <taxon>Sphingomonadaceae</taxon>
        <taxon>Sphingomonas</taxon>
    </lineage>
</organism>
<dbReference type="OrthoDB" id="7432973at2"/>
<dbReference type="KEGG" id="sphc:CVN68_15965"/>
<reference evidence="1 2" key="1">
    <citation type="submission" date="2017-11" db="EMBL/GenBank/DDBJ databases">
        <title>Complete genome sequence of Sphingomonas sp. Strain Cra20, a psychrotolerant potential plant growth promoting rhizobacteria.</title>
        <authorList>
            <person name="Luo Y."/>
        </authorList>
    </citation>
    <scope>NUCLEOTIDE SEQUENCE [LARGE SCALE GENOMIC DNA]</scope>
    <source>
        <strain evidence="1 2">Cra20</strain>
    </source>
</reference>
<proteinExistence type="predicted"/>
<gene>
    <name evidence="1" type="ORF">CVN68_15965</name>
</gene>
<sequence>MEASAVIGLRTMKMAAGGTGAAEEARLMVSEKMQAALELQTALVSGRLGGDPLADTRKVLRHYRGKVKANRTRLG</sequence>
<accession>A0A2K8MNB8</accession>
<protein>
    <submittedName>
        <fullName evidence="1">Uncharacterized protein</fullName>
    </submittedName>
</protein>
<evidence type="ECO:0000313" key="2">
    <source>
        <dbReference type="Proteomes" id="UP000229081"/>
    </source>
</evidence>
<dbReference type="Proteomes" id="UP000229081">
    <property type="component" value="Chromosome"/>
</dbReference>
<name>A0A2K8MNB8_9SPHN</name>
<evidence type="ECO:0000313" key="1">
    <source>
        <dbReference type="EMBL" id="ATY34674.1"/>
    </source>
</evidence>
<dbReference type="EMBL" id="CP024923">
    <property type="protein sequence ID" value="ATY34674.1"/>
    <property type="molecule type" value="Genomic_DNA"/>
</dbReference>